<proteinExistence type="predicted"/>
<keyword evidence="1" id="KW-0472">Membrane</keyword>
<accession>A0A9R1CXI2</accession>
<dbReference type="AlphaFoldDB" id="A0A9R1CXI2"/>
<evidence type="ECO:0000313" key="2">
    <source>
        <dbReference type="EMBL" id="GJG59481.1"/>
    </source>
</evidence>
<dbReference type="Proteomes" id="UP000825483">
    <property type="component" value="Unassembled WGS sequence"/>
</dbReference>
<feature type="transmembrane region" description="Helical" evidence="1">
    <location>
        <begin position="82"/>
        <end position="100"/>
    </location>
</feature>
<evidence type="ECO:0000256" key="1">
    <source>
        <dbReference type="SAM" id="Phobius"/>
    </source>
</evidence>
<sequence length="149" mass="16942">MKMDKEQAEKLIKKFMDGSTTTDEESALYSYFASGDADDDLAEWKDYFLAFGLLRDTVDERAEESPTKVVAMERRHQEWHRIAAAAAVIIVLVVAAMGIYRSQNYCEAYVYGRKVTNEKVVMKEMNATLKEIDNGDQPTVDAQLKDVLM</sequence>
<dbReference type="EMBL" id="BPUB01000002">
    <property type="protein sequence ID" value="GJG59481.1"/>
    <property type="molecule type" value="Genomic_DNA"/>
</dbReference>
<protein>
    <submittedName>
        <fullName evidence="2">Uncharacterized protein</fullName>
    </submittedName>
</protein>
<keyword evidence="3" id="KW-1185">Reference proteome</keyword>
<gene>
    <name evidence="2" type="ORF">PRLR5076_23320</name>
</gene>
<keyword evidence="1" id="KW-0812">Transmembrane</keyword>
<reference evidence="2" key="1">
    <citation type="journal article" date="2022" name="Int. J. Syst. Evol. Microbiol.">
        <title>Prevotella lacticifex sp. nov., isolated from the rumen of cows.</title>
        <authorList>
            <person name="Shinkai T."/>
            <person name="Ikeyama N."/>
            <person name="Kumagai M."/>
            <person name="Ohmori H."/>
            <person name="Sakamoto M."/>
            <person name="Ohkuma M."/>
            <person name="Mitsumori M."/>
        </authorList>
    </citation>
    <scope>NUCLEOTIDE SEQUENCE</scope>
    <source>
        <strain evidence="2">R5076</strain>
    </source>
</reference>
<organism evidence="2 3">
    <name type="scientific">Prevotella lacticifex</name>
    <dbReference type="NCBI Taxonomy" id="2854755"/>
    <lineage>
        <taxon>Bacteria</taxon>
        <taxon>Pseudomonadati</taxon>
        <taxon>Bacteroidota</taxon>
        <taxon>Bacteroidia</taxon>
        <taxon>Bacteroidales</taxon>
        <taxon>Prevotellaceae</taxon>
        <taxon>Prevotella</taxon>
    </lineage>
</organism>
<comment type="caution">
    <text evidence="2">The sequence shown here is derived from an EMBL/GenBank/DDBJ whole genome shotgun (WGS) entry which is preliminary data.</text>
</comment>
<evidence type="ECO:0000313" key="3">
    <source>
        <dbReference type="Proteomes" id="UP000825483"/>
    </source>
</evidence>
<keyword evidence="1" id="KW-1133">Transmembrane helix</keyword>
<name>A0A9R1CXI2_9BACT</name>